<dbReference type="Proteomes" id="UP000735302">
    <property type="component" value="Unassembled WGS sequence"/>
</dbReference>
<organism evidence="1 2">
    <name type="scientific">Plakobranchus ocellatus</name>
    <dbReference type="NCBI Taxonomy" id="259542"/>
    <lineage>
        <taxon>Eukaryota</taxon>
        <taxon>Metazoa</taxon>
        <taxon>Spiralia</taxon>
        <taxon>Lophotrochozoa</taxon>
        <taxon>Mollusca</taxon>
        <taxon>Gastropoda</taxon>
        <taxon>Heterobranchia</taxon>
        <taxon>Euthyneura</taxon>
        <taxon>Panpulmonata</taxon>
        <taxon>Sacoglossa</taxon>
        <taxon>Placobranchoidea</taxon>
        <taxon>Plakobranchidae</taxon>
        <taxon>Plakobranchus</taxon>
    </lineage>
</organism>
<evidence type="ECO:0000313" key="1">
    <source>
        <dbReference type="EMBL" id="GFO47803.1"/>
    </source>
</evidence>
<reference evidence="1 2" key="1">
    <citation type="journal article" date="2021" name="Elife">
        <title>Chloroplast acquisition without the gene transfer in kleptoplastic sea slugs, Plakobranchus ocellatus.</title>
        <authorList>
            <person name="Maeda T."/>
            <person name="Takahashi S."/>
            <person name="Yoshida T."/>
            <person name="Shimamura S."/>
            <person name="Takaki Y."/>
            <person name="Nagai Y."/>
            <person name="Toyoda A."/>
            <person name="Suzuki Y."/>
            <person name="Arimoto A."/>
            <person name="Ishii H."/>
            <person name="Satoh N."/>
            <person name="Nishiyama T."/>
            <person name="Hasebe M."/>
            <person name="Maruyama T."/>
            <person name="Minagawa J."/>
            <person name="Obokata J."/>
            <person name="Shigenobu S."/>
        </authorList>
    </citation>
    <scope>NUCLEOTIDE SEQUENCE [LARGE SCALE GENOMIC DNA]</scope>
</reference>
<sequence length="182" mass="19265">MLAALPHQDLVPPSDVNTSALAFGWTGNAFAPHISLARSCKTLLCRTSSSGTSSGSCSAEQQRLACALLAKHNSGALDLATRHPSGVSDNAYAYNNIRDMCNGNQAARSSYSCSTCPSGTPGGSVCLTMNLLNYLTRLVSRGHVIVNELAGACHSCTSRHYNGQAVDLHNDARTREYLDTCE</sequence>
<comment type="caution">
    <text evidence="1">The sequence shown here is derived from an EMBL/GenBank/DDBJ whole genome shotgun (WGS) entry which is preliminary data.</text>
</comment>
<gene>
    <name evidence="1" type="ORF">PoB_007430800</name>
</gene>
<name>A0AAV4DTY4_9GAST</name>
<accession>A0AAV4DTY4</accession>
<proteinExistence type="predicted"/>
<dbReference type="EMBL" id="BLXT01008353">
    <property type="protein sequence ID" value="GFO47803.1"/>
    <property type="molecule type" value="Genomic_DNA"/>
</dbReference>
<keyword evidence="2" id="KW-1185">Reference proteome</keyword>
<protein>
    <submittedName>
        <fullName evidence="1">Peptidoglycan-binding domain 1 protein</fullName>
    </submittedName>
</protein>
<dbReference type="AlphaFoldDB" id="A0AAV4DTY4"/>
<evidence type="ECO:0000313" key="2">
    <source>
        <dbReference type="Proteomes" id="UP000735302"/>
    </source>
</evidence>